<evidence type="ECO:0000256" key="7">
    <source>
        <dbReference type="ARBA" id="ARBA00023180"/>
    </source>
</evidence>
<evidence type="ECO:0000256" key="13">
    <source>
        <dbReference type="ARBA" id="ARBA00057883"/>
    </source>
</evidence>
<dbReference type="InterPro" id="IPR002495">
    <property type="entry name" value="Glyco_trans_8"/>
</dbReference>
<evidence type="ECO:0000256" key="12">
    <source>
        <dbReference type="ARBA" id="ARBA00052293"/>
    </source>
</evidence>
<feature type="compositionally biased region" description="Polar residues" evidence="14">
    <location>
        <begin position="817"/>
        <end position="827"/>
    </location>
</feature>
<evidence type="ECO:0000256" key="8">
    <source>
        <dbReference type="ARBA" id="ARBA00023211"/>
    </source>
</evidence>
<reference evidence="15" key="1">
    <citation type="submission" date="2022-07" db="EMBL/GenBank/DDBJ databases">
        <title>Phylogenomic reconstructions and comparative analyses of Kickxellomycotina fungi.</title>
        <authorList>
            <person name="Reynolds N.K."/>
            <person name="Stajich J.E."/>
            <person name="Barry K."/>
            <person name="Grigoriev I.V."/>
            <person name="Crous P."/>
            <person name="Smith M.E."/>
        </authorList>
    </citation>
    <scope>NUCLEOTIDE SEQUENCE</scope>
    <source>
        <strain evidence="15">RSA 1196</strain>
    </source>
</reference>
<keyword evidence="6" id="KW-0320">Glycogen biosynthesis</keyword>
<evidence type="ECO:0000313" key="16">
    <source>
        <dbReference type="Proteomes" id="UP001150925"/>
    </source>
</evidence>
<dbReference type="Pfam" id="PF01501">
    <property type="entry name" value="Glyco_transf_8"/>
    <property type="match status" value="1"/>
</dbReference>
<keyword evidence="5" id="KW-0479">Metal-binding</keyword>
<dbReference type="EC" id="2.4.1.186" evidence="10"/>
<dbReference type="FunFam" id="3.90.550.10:FF:000092">
    <property type="entry name" value="Glycogenin 2"/>
    <property type="match status" value="1"/>
</dbReference>
<dbReference type="GO" id="GO:0008466">
    <property type="term" value="F:glycogenin glucosyltransferase activity"/>
    <property type="evidence" value="ECO:0007669"/>
    <property type="project" value="UniProtKB-EC"/>
</dbReference>
<gene>
    <name evidence="15" type="primary">GLG2</name>
    <name evidence="15" type="ORF">IWQ62_000921</name>
</gene>
<dbReference type="OrthoDB" id="2014201at2759"/>
<evidence type="ECO:0000256" key="11">
    <source>
        <dbReference type="ARBA" id="ARBA00050886"/>
    </source>
</evidence>
<keyword evidence="4 15" id="KW-0808">Transferase</keyword>
<dbReference type="InterPro" id="IPR029044">
    <property type="entry name" value="Nucleotide-diphossugar_trans"/>
</dbReference>
<proteinExistence type="inferred from homology"/>
<name>A0A9W8E8R0_9FUNG</name>
<evidence type="ECO:0000256" key="1">
    <source>
        <dbReference type="ARBA" id="ARBA00001936"/>
    </source>
</evidence>
<feature type="region of interest" description="Disordered" evidence="14">
    <location>
        <begin position="433"/>
        <end position="462"/>
    </location>
</feature>
<feature type="region of interest" description="Disordered" evidence="14">
    <location>
        <begin position="332"/>
        <end position="374"/>
    </location>
</feature>
<accession>A0A9W8E8R0</accession>
<sequence>MTYAYVTLVTSEPYVAGALALARSLRTTQTPHKLVCLVTPPLAATALFAQLLDAFDSVVTVAERNSMDADSLQLLGRPDLGVTWTKLEVWRLTEYQKVVFLDADTLVLRNMDDVLVSKGDFAAAPDTGWPDCFNSGVMVCRPDTAVFDALCDLARCEGSFDGGDQGLLNDYFSEWSQQGPESRLAFTDNFTATAVYTYAPAFRRYRDQVRVVHFIGRTKPWHCTTFSDGSLRLPPGADEGWRPYYEHWWKMYRPDQGKLGPTGKQVPLVQSFGTMVDTTPSVLSDHVPESPFLRPSTPTLLVQSDAHVKGPVSHPESAFDQIPLIAAETYETNKENPRIPHSGPTTVGSQDTRSDSSYPSAAPGPTQPSSKPVAFPANYESAPWVPDFSPTSVLYQHPLVKPKDFSNERLSETERGAKRPPLIHLTDHLYRDKSGYGGEEGKDQTYAHSSSTHELHHSEDRKLTTLSCHGKHTHEPQQSGWNTYAQDSKATSYWYPLPHSITATQGVPSDEAMVRSIYKSGPSSPFHSPLVPSSTHTDYFSYQQHNVSESGGHKAQFDGSLLGTDTGTAYSRPYELKPGTTWSSIGTPPEIHSETKAPPVSRAHPTDFAYKKSHPVPAVHVPSPRSKIQGKTAAPPVDQPSFRFTSGLSEHQMNHVARPAGQSNVSASNLPVKDLVQQWHRQLVEELLPSLTVQSDVSTTQDGAAMQAVSQMIKGNLQSTPQLSDSKTSELCSLTTGPYTQAVRLPQPFRHTLKLRTSIPQAKRSVILDQEVEFHTQVSFESMVISNNAGENDNSECWHLVDPGSVRTTATIGSYPVTNETKSSAGTTVKAEPTSATPFPLLSSPSNQRTVPVVNAANQSAPLLPTMKESNEISAKSKARGQYPHLVSENSGFERFATYRVEWDDTELGWNQFNPLPRMLRKTLEERQGNVQQSQEESPTGSSVSTTPLM</sequence>
<comment type="catalytic activity">
    <reaction evidence="12">
        <text>L-tyrosyl-[glycogenin] + UDP-alpha-D-glucose = alpha-D-glucosyl-L-tyrosyl-[glycogenin] + UDP + H(+)</text>
        <dbReference type="Rhea" id="RHEA:23360"/>
        <dbReference type="Rhea" id="RHEA-COMP:14604"/>
        <dbReference type="Rhea" id="RHEA-COMP:14605"/>
        <dbReference type="ChEBI" id="CHEBI:15378"/>
        <dbReference type="ChEBI" id="CHEBI:46858"/>
        <dbReference type="ChEBI" id="CHEBI:58223"/>
        <dbReference type="ChEBI" id="CHEBI:58885"/>
        <dbReference type="ChEBI" id="CHEBI:140573"/>
        <dbReference type="EC" id="2.4.1.186"/>
    </reaction>
</comment>
<keyword evidence="3" id="KW-0963">Cytoplasm</keyword>
<keyword evidence="15" id="KW-0328">Glycosyltransferase</keyword>
<evidence type="ECO:0000256" key="9">
    <source>
        <dbReference type="ARBA" id="ARBA00038162"/>
    </source>
</evidence>
<dbReference type="Gene3D" id="3.90.550.10">
    <property type="entry name" value="Spore Coat Polysaccharide Biosynthesis Protein SpsA, Chain A"/>
    <property type="match status" value="1"/>
</dbReference>
<evidence type="ECO:0000313" key="15">
    <source>
        <dbReference type="EMBL" id="KAJ1968968.1"/>
    </source>
</evidence>
<evidence type="ECO:0000256" key="4">
    <source>
        <dbReference type="ARBA" id="ARBA00022679"/>
    </source>
</evidence>
<evidence type="ECO:0000256" key="10">
    <source>
        <dbReference type="ARBA" id="ARBA00038934"/>
    </source>
</evidence>
<keyword evidence="8" id="KW-0464">Manganese</keyword>
<comment type="function">
    <text evidence="13">Self-glucosylating initiator of glycogen synthesis. It catalyzes the formation of a short alpha (1,4)-glucosyl chain covalently attached via a glucose 1-O-tyrosyl linkage to internal tyrosine residues and these chains act as primers for the elongation reaction catalyzed by glycogen synthase.</text>
</comment>
<feature type="region of interest" description="Disordered" evidence="14">
    <location>
        <begin position="817"/>
        <end position="844"/>
    </location>
</feature>
<dbReference type="AlphaFoldDB" id="A0A9W8E8R0"/>
<dbReference type="SUPFAM" id="SSF53448">
    <property type="entry name" value="Nucleotide-diphospho-sugar transferases"/>
    <property type="match status" value="1"/>
</dbReference>
<dbReference type="GO" id="GO:0046872">
    <property type="term" value="F:metal ion binding"/>
    <property type="evidence" value="ECO:0007669"/>
    <property type="project" value="UniProtKB-KW"/>
</dbReference>
<evidence type="ECO:0000256" key="6">
    <source>
        <dbReference type="ARBA" id="ARBA00023056"/>
    </source>
</evidence>
<comment type="similarity">
    <text evidence="9">Belongs to the glycosyltransferase 8 family. Glycogenin subfamily.</text>
</comment>
<feature type="compositionally biased region" description="Low complexity" evidence="14">
    <location>
        <begin position="615"/>
        <end position="624"/>
    </location>
</feature>
<dbReference type="GO" id="GO:0005978">
    <property type="term" value="P:glycogen biosynthetic process"/>
    <property type="evidence" value="ECO:0007669"/>
    <property type="project" value="UniProtKB-KW"/>
</dbReference>
<evidence type="ECO:0000256" key="2">
    <source>
        <dbReference type="ARBA" id="ARBA00004496"/>
    </source>
</evidence>
<dbReference type="CDD" id="cd02537">
    <property type="entry name" value="GT8_Glycogenin"/>
    <property type="match status" value="1"/>
</dbReference>
<protein>
    <recommendedName>
        <fullName evidence="10">glycogenin glucosyltransferase</fullName>
        <ecNumber evidence="10">2.4.1.186</ecNumber>
    </recommendedName>
</protein>
<organism evidence="15 16">
    <name type="scientific">Dispira parvispora</name>
    <dbReference type="NCBI Taxonomy" id="1520584"/>
    <lineage>
        <taxon>Eukaryota</taxon>
        <taxon>Fungi</taxon>
        <taxon>Fungi incertae sedis</taxon>
        <taxon>Zoopagomycota</taxon>
        <taxon>Kickxellomycotina</taxon>
        <taxon>Dimargaritomycetes</taxon>
        <taxon>Dimargaritales</taxon>
        <taxon>Dimargaritaceae</taxon>
        <taxon>Dispira</taxon>
    </lineage>
</organism>
<dbReference type="EMBL" id="JANBPY010000111">
    <property type="protein sequence ID" value="KAJ1968968.1"/>
    <property type="molecule type" value="Genomic_DNA"/>
</dbReference>
<dbReference type="InterPro" id="IPR050587">
    <property type="entry name" value="GNT1/Glycosyltrans_8"/>
</dbReference>
<comment type="caution">
    <text evidence="15">The sequence shown here is derived from an EMBL/GenBank/DDBJ whole genome shotgun (WGS) entry which is preliminary data.</text>
</comment>
<comment type="catalytic activity">
    <reaction evidence="11">
        <text>[1,4-alpha-D-glucosyl](n)-L-tyrosyl-[glycogenin] + UDP-alpha-D-glucose = [1,4-alpha-D-glucosyl](n+1)-L-tyrosyl-[glycogenin] + UDP + H(+)</text>
        <dbReference type="Rhea" id="RHEA:56560"/>
        <dbReference type="Rhea" id="RHEA-COMP:14606"/>
        <dbReference type="Rhea" id="RHEA-COMP:14607"/>
        <dbReference type="ChEBI" id="CHEBI:15378"/>
        <dbReference type="ChEBI" id="CHEBI:58223"/>
        <dbReference type="ChEBI" id="CHEBI:58885"/>
        <dbReference type="ChEBI" id="CHEBI:140574"/>
        <dbReference type="EC" id="2.4.1.186"/>
    </reaction>
</comment>
<dbReference type="PANTHER" id="PTHR11183">
    <property type="entry name" value="GLYCOGENIN SUBFAMILY MEMBER"/>
    <property type="match status" value="1"/>
</dbReference>
<feature type="region of interest" description="Disordered" evidence="14">
    <location>
        <begin position="580"/>
        <end position="639"/>
    </location>
</feature>
<keyword evidence="16" id="KW-1185">Reference proteome</keyword>
<feature type="compositionally biased region" description="Polar residues" evidence="14">
    <location>
        <begin position="929"/>
        <end position="950"/>
    </location>
</feature>
<evidence type="ECO:0000256" key="5">
    <source>
        <dbReference type="ARBA" id="ARBA00022723"/>
    </source>
</evidence>
<feature type="compositionally biased region" description="Polar residues" evidence="14">
    <location>
        <begin position="343"/>
        <end position="359"/>
    </location>
</feature>
<comment type="cofactor">
    <cofactor evidence="1">
        <name>Mn(2+)</name>
        <dbReference type="ChEBI" id="CHEBI:29035"/>
    </cofactor>
</comment>
<feature type="region of interest" description="Disordered" evidence="14">
    <location>
        <begin position="926"/>
        <end position="950"/>
    </location>
</feature>
<dbReference type="Proteomes" id="UP001150925">
    <property type="component" value="Unassembled WGS sequence"/>
</dbReference>
<evidence type="ECO:0000256" key="3">
    <source>
        <dbReference type="ARBA" id="ARBA00022490"/>
    </source>
</evidence>
<evidence type="ECO:0000256" key="14">
    <source>
        <dbReference type="SAM" id="MobiDB-lite"/>
    </source>
</evidence>
<comment type="subcellular location">
    <subcellularLocation>
        <location evidence="2">Cytoplasm</location>
    </subcellularLocation>
</comment>
<dbReference type="GO" id="GO:0005737">
    <property type="term" value="C:cytoplasm"/>
    <property type="evidence" value="ECO:0007669"/>
    <property type="project" value="UniProtKB-SubCell"/>
</dbReference>
<keyword evidence="7" id="KW-0325">Glycoprotein</keyword>